<dbReference type="Gene3D" id="4.10.640.10">
    <property type="entry name" value="Ribosomal protein S18"/>
    <property type="match status" value="1"/>
</dbReference>
<dbReference type="SUPFAM" id="SSF46911">
    <property type="entry name" value="Ribosomal protein S18"/>
    <property type="match status" value="1"/>
</dbReference>
<protein>
    <recommendedName>
        <fullName evidence="4 5">Small ribosomal subunit protein bS18</fullName>
    </recommendedName>
</protein>
<evidence type="ECO:0000256" key="4">
    <source>
        <dbReference type="ARBA" id="ARBA00035141"/>
    </source>
</evidence>
<evidence type="ECO:0000313" key="7">
    <source>
        <dbReference type="EMBL" id="HIR66215.1"/>
    </source>
</evidence>
<evidence type="ECO:0000256" key="2">
    <source>
        <dbReference type="ARBA" id="ARBA00022980"/>
    </source>
</evidence>
<evidence type="ECO:0000256" key="6">
    <source>
        <dbReference type="RuleBase" id="RU003910"/>
    </source>
</evidence>
<dbReference type="HAMAP" id="MF_00270">
    <property type="entry name" value="Ribosomal_bS18"/>
    <property type="match status" value="1"/>
</dbReference>
<comment type="function">
    <text evidence="5">Binds as a heterodimer with protein bS6 to the central domain of the 16S rRNA, where it helps stabilize the platform of the 30S subunit.</text>
</comment>
<dbReference type="PROSITE" id="PS00057">
    <property type="entry name" value="RIBOSOMAL_S18"/>
    <property type="match status" value="1"/>
</dbReference>
<dbReference type="EMBL" id="DVHL01000042">
    <property type="protein sequence ID" value="HIR66215.1"/>
    <property type="molecule type" value="Genomic_DNA"/>
</dbReference>
<dbReference type="GO" id="GO:0022627">
    <property type="term" value="C:cytosolic small ribosomal subunit"/>
    <property type="evidence" value="ECO:0007669"/>
    <property type="project" value="TreeGrafter"/>
</dbReference>
<dbReference type="InterPro" id="IPR036870">
    <property type="entry name" value="Ribosomal_bS18_sf"/>
</dbReference>
<keyword evidence="2 5" id="KW-0689">Ribosomal protein</keyword>
<dbReference type="Pfam" id="PF01084">
    <property type="entry name" value="Ribosomal_S18"/>
    <property type="match status" value="1"/>
</dbReference>
<reference evidence="7" key="1">
    <citation type="submission" date="2020-10" db="EMBL/GenBank/DDBJ databases">
        <authorList>
            <person name="Gilroy R."/>
        </authorList>
    </citation>
    <scope>NUCLEOTIDE SEQUENCE</scope>
    <source>
        <strain evidence="7">CHK121-14286</strain>
    </source>
</reference>
<keyword evidence="5" id="KW-0694">RNA-binding</keyword>
<evidence type="ECO:0000256" key="3">
    <source>
        <dbReference type="ARBA" id="ARBA00023274"/>
    </source>
</evidence>
<evidence type="ECO:0000256" key="5">
    <source>
        <dbReference type="HAMAP-Rule" id="MF_00270"/>
    </source>
</evidence>
<gene>
    <name evidence="5" type="primary">rpsR</name>
    <name evidence="7" type="ORF">IAC95_04995</name>
</gene>
<keyword evidence="5" id="KW-0699">rRNA-binding</keyword>
<organism evidence="7 8">
    <name type="scientific">Candidatus Fimimonas gallinarum</name>
    <dbReference type="NCBI Taxonomy" id="2840821"/>
    <lineage>
        <taxon>Bacteria</taxon>
        <taxon>Pseudomonadati</taxon>
        <taxon>Myxococcota</taxon>
        <taxon>Myxococcia</taxon>
        <taxon>Myxococcales</taxon>
        <taxon>Cystobacterineae</taxon>
        <taxon>Myxococcaceae</taxon>
        <taxon>Myxococcaceae incertae sedis</taxon>
        <taxon>Candidatus Fimimonas</taxon>
    </lineage>
</organism>
<dbReference type="GO" id="GO:0003735">
    <property type="term" value="F:structural constituent of ribosome"/>
    <property type="evidence" value="ECO:0007669"/>
    <property type="project" value="InterPro"/>
</dbReference>
<reference evidence="7" key="2">
    <citation type="journal article" date="2021" name="PeerJ">
        <title>Extensive microbial diversity within the chicken gut microbiome revealed by metagenomics and culture.</title>
        <authorList>
            <person name="Gilroy R."/>
            <person name="Ravi A."/>
            <person name="Getino M."/>
            <person name="Pursley I."/>
            <person name="Horton D.L."/>
            <person name="Alikhan N.F."/>
            <person name="Baker D."/>
            <person name="Gharbi K."/>
            <person name="Hall N."/>
            <person name="Watson M."/>
            <person name="Adriaenssens E.M."/>
            <person name="Foster-Nyarko E."/>
            <person name="Jarju S."/>
            <person name="Secka A."/>
            <person name="Antonio M."/>
            <person name="Oren A."/>
            <person name="Chaudhuri R.R."/>
            <person name="La Ragione R."/>
            <person name="Hildebrand F."/>
            <person name="Pallen M.J."/>
        </authorList>
    </citation>
    <scope>NUCLEOTIDE SEQUENCE</scope>
    <source>
        <strain evidence="7">CHK121-14286</strain>
    </source>
</reference>
<comment type="caution">
    <text evidence="7">The sequence shown here is derived from an EMBL/GenBank/DDBJ whole genome shotgun (WGS) entry which is preliminary data.</text>
</comment>
<dbReference type="PANTHER" id="PTHR13479:SF40">
    <property type="entry name" value="SMALL RIBOSOMAL SUBUNIT PROTEIN BS18M"/>
    <property type="match status" value="1"/>
</dbReference>
<accession>A0A9D1J8A0</accession>
<dbReference type="PRINTS" id="PR00974">
    <property type="entry name" value="RIBOSOMALS18"/>
</dbReference>
<dbReference type="GO" id="GO:0070181">
    <property type="term" value="F:small ribosomal subunit rRNA binding"/>
    <property type="evidence" value="ECO:0007669"/>
    <property type="project" value="TreeGrafter"/>
</dbReference>
<dbReference type="Proteomes" id="UP000824200">
    <property type="component" value="Unassembled WGS sequence"/>
</dbReference>
<comment type="similarity">
    <text evidence="1 5 6">Belongs to the bacterial ribosomal protein bS18 family.</text>
</comment>
<keyword evidence="3 5" id="KW-0687">Ribonucleoprotein</keyword>
<dbReference type="InterPro" id="IPR001648">
    <property type="entry name" value="Ribosomal_bS18"/>
</dbReference>
<evidence type="ECO:0000256" key="1">
    <source>
        <dbReference type="ARBA" id="ARBA00005589"/>
    </source>
</evidence>
<dbReference type="InterPro" id="IPR018275">
    <property type="entry name" value="Ribosomal_bS18_CS"/>
</dbReference>
<name>A0A9D1J8A0_9BACT</name>
<dbReference type="PANTHER" id="PTHR13479">
    <property type="entry name" value="30S RIBOSOMAL PROTEIN S18"/>
    <property type="match status" value="1"/>
</dbReference>
<dbReference type="GO" id="GO:0006412">
    <property type="term" value="P:translation"/>
    <property type="evidence" value="ECO:0007669"/>
    <property type="project" value="UniProtKB-UniRule"/>
</dbReference>
<dbReference type="NCBIfam" id="TIGR00165">
    <property type="entry name" value="S18"/>
    <property type="match status" value="1"/>
</dbReference>
<sequence>MENKEIKKPVRKPARRKVCNFCVEKAQSIDYKDVAKLKKYLTESGKILPRRMTGVCARHQRELSVAIKRARQMALIPYVAD</sequence>
<dbReference type="AlphaFoldDB" id="A0A9D1J8A0"/>
<comment type="subunit">
    <text evidence="5">Part of the 30S ribosomal subunit. Forms a tight heterodimer with protein bS6.</text>
</comment>
<evidence type="ECO:0000313" key="8">
    <source>
        <dbReference type="Proteomes" id="UP000824200"/>
    </source>
</evidence>
<proteinExistence type="inferred from homology"/>